<accession>A0AAW9I5Q7</accession>
<evidence type="ECO:0000256" key="1">
    <source>
        <dbReference type="PIRSR" id="PIRSR620019-1"/>
    </source>
</evidence>
<sequence length="212" mass="23128">MKDLVIVGAGGFGREVAWLVEDINNNDREWNLLGFIDENEQNHGNELNGYKVLGGFDYLNNKKNIYYVCAIGNAKVRKEIVEKKCSKYNIKPATLIHPSVIMSKKYNKFGEGCIICASNIITVNITLGDHIIINLDCTIGHDVIINDYVTIYPSVNVSGNCNIGECVELGTGTQVIQGNNIGDRTIVGAGSVVIRDIEGDKVAVGVPTKVIK</sequence>
<dbReference type="Pfam" id="PF17836">
    <property type="entry name" value="PglD_N"/>
    <property type="match status" value="1"/>
</dbReference>
<evidence type="ECO:0000313" key="4">
    <source>
        <dbReference type="EMBL" id="MDZ4909731.1"/>
    </source>
</evidence>
<feature type="site" description="Increases basicity of active site His" evidence="1">
    <location>
        <position position="142"/>
    </location>
</feature>
<gene>
    <name evidence="4" type="ORF">GNF68_11730</name>
</gene>
<evidence type="ECO:0000256" key="2">
    <source>
        <dbReference type="PIRSR" id="PIRSR620019-2"/>
    </source>
</evidence>
<protein>
    <submittedName>
        <fullName evidence="4">Transferase</fullName>
    </submittedName>
</protein>
<dbReference type="InterPro" id="IPR020019">
    <property type="entry name" value="AcTrfase_PglD-like"/>
</dbReference>
<dbReference type="Gene3D" id="2.160.10.10">
    <property type="entry name" value="Hexapeptide repeat proteins"/>
    <property type="match status" value="1"/>
</dbReference>
<name>A0AAW9I5Q7_CLOPF</name>
<dbReference type="Proteomes" id="UP001288778">
    <property type="component" value="Unassembled WGS sequence"/>
</dbReference>
<dbReference type="EMBL" id="WNUI01000035">
    <property type="protein sequence ID" value="MDZ4909731.1"/>
    <property type="molecule type" value="Genomic_DNA"/>
</dbReference>
<comment type="caution">
    <text evidence="4">The sequence shown here is derived from an EMBL/GenBank/DDBJ whole genome shotgun (WGS) entry which is preliminary data.</text>
</comment>
<proteinExistence type="predicted"/>
<evidence type="ECO:0000259" key="3">
    <source>
        <dbReference type="Pfam" id="PF17836"/>
    </source>
</evidence>
<dbReference type="CDD" id="cd03360">
    <property type="entry name" value="LbH_AT_putative"/>
    <property type="match status" value="1"/>
</dbReference>
<dbReference type="PANTHER" id="PTHR43300">
    <property type="entry name" value="ACETYLTRANSFERASE"/>
    <property type="match status" value="1"/>
</dbReference>
<reference evidence="4" key="1">
    <citation type="submission" date="2019-11" db="EMBL/GenBank/DDBJ databases">
        <title>Characterization of Clostridium perfringens isolates from swine manure treated agricultural soils.</title>
        <authorList>
            <person name="Wushke S.T."/>
        </authorList>
    </citation>
    <scope>NUCLEOTIDE SEQUENCE</scope>
    <source>
        <strain evidence="4">X94</strain>
    </source>
</reference>
<dbReference type="RefSeq" id="WP_322387585.1">
    <property type="nucleotide sequence ID" value="NZ_JBNOOK010000004.1"/>
</dbReference>
<feature type="domain" description="PglD N-terminal" evidence="3">
    <location>
        <begin position="3"/>
        <end position="83"/>
    </location>
</feature>
<dbReference type="InterPro" id="IPR050179">
    <property type="entry name" value="Trans_hexapeptide_repeat"/>
</dbReference>
<organism evidence="4 5">
    <name type="scientific">Clostridium perfringens</name>
    <dbReference type="NCBI Taxonomy" id="1502"/>
    <lineage>
        <taxon>Bacteria</taxon>
        <taxon>Bacillati</taxon>
        <taxon>Bacillota</taxon>
        <taxon>Clostridia</taxon>
        <taxon>Eubacteriales</taxon>
        <taxon>Clostridiaceae</taxon>
        <taxon>Clostridium</taxon>
    </lineage>
</organism>
<evidence type="ECO:0000313" key="5">
    <source>
        <dbReference type="Proteomes" id="UP001288778"/>
    </source>
</evidence>
<dbReference type="NCBIfam" id="TIGR03570">
    <property type="entry name" value="NeuD_NnaD"/>
    <property type="match status" value="1"/>
</dbReference>
<dbReference type="Gene3D" id="3.40.50.20">
    <property type="match status" value="1"/>
</dbReference>
<dbReference type="PANTHER" id="PTHR43300:SF7">
    <property type="entry name" value="UDP-N-ACETYLBACILLOSAMINE N-ACETYLTRANSFERASE"/>
    <property type="match status" value="1"/>
</dbReference>
<dbReference type="InterPro" id="IPR011004">
    <property type="entry name" value="Trimer_LpxA-like_sf"/>
</dbReference>
<dbReference type="AlphaFoldDB" id="A0AAW9I5Q7"/>
<feature type="binding site" evidence="2">
    <location>
        <position position="72"/>
    </location>
    <ligand>
        <name>substrate</name>
    </ligand>
</feature>
<dbReference type="SUPFAM" id="SSF51161">
    <property type="entry name" value="Trimeric LpxA-like enzymes"/>
    <property type="match status" value="1"/>
</dbReference>
<keyword evidence="4" id="KW-0808">Transferase</keyword>
<dbReference type="GO" id="GO:0016740">
    <property type="term" value="F:transferase activity"/>
    <property type="evidence" value="ECO:0007669"/>
    <property type="project" value="UniProtKB-KW"/>
</dbReference>
<feature type="active site" description="Proton acceptor" evidence="1">
    <location>
        <position position="141"/>
    </location>
</feature>
<dbReference type="InterPro" id="IPR041561">
    <property type="entry name" value="PglD_N"/>
</dbReference>